<proteinExistence type="predicted"/>
<dbReference type="AlphaFoldDB" id="A0A4S2LIZ1"/>
<keyword evidence="3" id="KW-1185">Reference proteome</keyword>
<evidence type="ECO:0000256" key="1">
    <source>
        <dbReference type="SAM" id="Phobius"/>
    </source>
</evidence>
<feature type="transmembrane region" description="Helical" evidence="1">
    <location>
        <begin position="103"/>
        <end position="122"/>
    </location>
</feature>
<keyword evidence="1" id="KW-0812">Transmembrane</keyword>
<dbReference type="EMBL" id="SJOL01007164">
    <property type="protein sequence ID" value="TGZ63441.1"/>
    <property type="molecule type" value="Genomic_DNA"/>
</dbReference>
<keyword evidence="1" id="KW-1133">Transmembrane helix</keyword>
<organism evidence="2 3">
    <name type="scientific">Opisthorchis felineus</name>
    <dbReference type="NCBI Taxonomy" id="147828"/>
    <lineage>
        <taxon>Eukaryota</taxon>
        <taxon>Metazoa</taxon>
        <taxon>Spiralia</taxon>
        <taxon>Lophotrochozoa</taxon>
        <taxon>Platyhelminthes</taxon>
        <taxon>Trematoda</taxon>
        <taxon>Digenea</taxon>
        <taxon>Opisthorchiida</taxon>
        <taxon>Opisthorchiata</taxon>
        <taxon>Opisthorchiidae</taxon>
        <taxon>Opisthorchis</taxon>
    </lineage>
</organism>
<evidence type="ECO:0000313" key="2">
    <source>
        <dbReference type="EMBL" id="TGZ63441.1"/>
    </source>
</evidence>
<keyword evidence="1" id="KW-0472">Membrane</keyword>
<accession>A0A4S2LIZ1</accession>
<evidence type="ECO:0000313" key="3">
    <source>
        <dbReference type="Proteomes" id="UP000308267"/>
    </source>
</evidence>
<reference evidence="2 3" key="1">
    <citation type="journal article" date="2019" name="BMC Genomics">
        <title>New insights from Opisthorchis felineus genome: update on genomics of the epidemiologically important liver flukes.</title>
        <authorList>
            <person name="Ershov N.I."/>
            <person name="Mordvinov V.A."/>
            <person name="Prokhortchouk E.B."/>
            <person name="Pakharukova M.Y."/>
            <person name="Gunbin K.V."/>
            <person name="Ustyantsev K."/>
            <person name="Genaev M.A."/>
            <person name="Blinov A.G."/>
            <person name="Mazur A."/>
            <person name="Boulygina E."/>
            <person name="Tsygankova S."/>
            <person name="Khrameeva E."/>
            <person name="Chekanov N."/>
            <person name="Fan G."/>
            <person name="Xiao A."/>
            <person name="Zhang H."/>
            <person name="Xu X."/>
            <person name="Yang H."/>
            <person name="Solovyev V."/>
            <person name="Lee S.M."/>
            <person name="Liu X."/>
            <person name="Afonnikov D.A."/>
            <person name="Skryabin K.G."/>
        </authorList>
    </citation>
    <scope>NUCLEOTIDE SEQUENCE [LARGE SCALE GENOMIC DNA]</scope>
    <source>
        <strain evidence="2">AK-0245</strain>
        <tissue evidence="2">Whole organism</tissue>
    </source>
</reference>
<comment type="caution">
    <text evidence="2">The sequence shown here is derived from an EMBL/GenBank/DDBJ whole genome shotgun (WGS) entry which is preliminary data.</text>
</comment>
<protein>
    <submittedName>
        <fullName evidence="2">Uncharacterized protein</fullName>
    </submittedName>
</protein>
<name>A0A4S2LIZ1_OPIFE</name>
<sequence>MQPSCPTHKPPFITPSPLQILIIYFWFTSRFACSYLSFCALFRPVPVMYETCPGYLLLLDFTPHVSIFRCMLPFPCVTPPCTTSVPSCRPPCFPFTPHLLKEGLIYFLQATLFLSLIHWITLTCPHRSRLKSDLPC</sequence>
<gene>
    <name evidence="2" type="ORF">CRM22_006927</name>
</gene>
<feature type="transmembrane region" description="Helical" evidence="1">
    <location>
        <begin position="20"/>
        <end position="42"/>
    </location>
</feature>
<dbReference type="Proteomes" id="UP000308267">
    <property type="component" value="Unassembled WGS sequence"/>
</dbReference>